<protein>
    <recommendedName>
        <fullName evidence="11">DNA polymerase alpha subunit B</fullName>
    </recommendedName>
</protein>
<feature type="domain" description="Helicase C-terminal" evidence="9">
    <location>
        <begin position="903"/>
        <end position="1062"/>
    </location>
</feature>
<evidence type="ECO:0008006" key="11">
    <source>
        <dbReference type="Google" id="ProtNLM"/>
    </source>
</evidence>
<keyword evidence="6" id="KW-0067">ATP-binding</keyword>
<evidence type="ECO:0000256" key="4">
    <source>
        <dbReference type="ARBA" id="ARBA00022705"/>
    </source>
</evidence>
<dbReference type="InterPro" id="IPR001096">
    <property type="entry name" value="Peptidase_C13"/>
</dbReference>
<dbReference type="InterPro" id="IPR014001">
    <property type="entry name" value="Helicase_ATP-bd"/>
</dbReference>
<dbReference type="Pfam" id="PF22062">
    <property type="entry name" value="OB_DPOA2"/>
    <property type="match status" value="1"/>
</dbReference>
<dbReference type="PANTHER" id="PTHR48067">
    <property type="entry name" value="GPI-ANCHOR TRANSAMIDASE"/>
    <property type="match status" value="1"/>
</dbReference>
<dbReference type="InterPro" id="IPR006935">
    <property type="entry name" value="Helicase/UvrB_N"/>
</dbReference>
<evidence type="ECO:0000256" key="5">
    <source>
        <dbReference type="ARBA" id="ARBA00022729"/>
    </source>
</evidence>
<dbReference type="PRINTS" id="PR00776">
    <property type="entry name" value="HEMOGLOBNASE"/>
</dbReference>
<keyword evidence="6" id="KW-0547">Nucleotide-binding</keyword>
<dbReference type="GO" id="GO:0003677">
    <property type="term" value="F:DNA binding"/>
    <property type="evidence" value="ECO:0007669"/>
    <property type="project" value="InterPro"/>
</dbReference>
<dbReference type="SMART" id="SM00487">
    <property type="entry name" value="DEXDc"/>
    <property type="match status" value="1"/>
</dbReference>
<dbReference type="Pfam" id="PF04851">
    <property type="entry name" value="ResIII"/>
    <property type="match status" value="1"/>
</dbReference>
<dbReference type="Gene3D" id="3.60.21.60">
    <property type="match status" value="2"/>
</dbReference>
<keyword evidence="3" id="KW-0337">GPI-anchor biosynthesis</keyword>
<keyword evidence="6" id="KW-0378">Hydrolase</keyword>
<gene>
    <name evidence="10" type="ORF">CA7LBN_000827</name>
</gene>
<accession>A0A8F2W1H3</accession>
<evidence type="ECO:0000259" key="8">
    <source>
        <dbReference type="PROSITE" id="PS51192"/>
    </source>
</evidence>
<dbReference type="GO" id="GO:0005524">
    <property type="term" value="F:ATP binding"/>
    <property type="evidence" value="ECO:0007669"/>
    <property type="project" value="InterPro"/>
</dbReference>
<dbReference type="PROSITE" id="PS51194">
    <property type="entry name" value="HELICASE_CTER"/>
    <property type="match status" value="1"/>
</dbReference>
<dbReference type="InterPro" id="IPR054300">
    <property type="entry name" value="OB_DPOA2"/>
</dbReference>
<dbReference type="UniPathway" id="UPA00196"/>
<dbReference type="Proteomes" id="UP000825438">
    <property type="component" value="Chromosome I"/>
</dbReference>
<dbReference type="Gene3D" id="3.40.50.300">
    <property type="entry name" value="P-loop containing nucleotide triphosphate hydrolases"/>
    <property type="match status" value="2"/>
</dbReference>
<feature type="domain" description="Helicase ATP-binding" evidence="8">
    <location>
        <begin position="688"/>
        <end position="850"/>
    </location>
</feature>
<dbReference type="SMART" id="SM00490">
    <property type="entry name" value="HELICc"/>
    <property type="match status" value="1"/>
</dbReference>
<dbReference type="PROSITE" id="PS51192">
    <property type="entry name" value="HELICASE_ATP_BIND_1"/>
    <property type="match status" value="1"/>
</dbReference>
<dbReference type="SUPFAM" id="SSF52540">
    <property type="entry name" value="P-loop containing nucleoside triphosphate hydrolases"/>
    <property type="match status" value="1"/>
</dbReference>
<comment type="pathway">
    <text evidence="1">Glycolipid biosynthesis; glycosylphosphatidylinositol-anchor biosynthesis.</text>
</comment>
<evidence type="ECO:0000256" key="2">
    <source>
        <dbReference type="ARBA" id="ARBA00009941"/>
    </source>
</evidence>
<dbReference type="GO" id="GO:0016255">
    <property type="term" value="P:attachment of GPI anchor to protein"/>
    <property type="evidence" value="ECO:0007669"/>
    <property type="project" value="InterPro"/>
</dbReference>
<dbReference type="Pfam" id="PF01650">
    <property type="entry name" value="Peptidase_C13"/>
    <property type="match status" value="1"/>
</dbReference>
<dbReference type="GO" id="GO:0003923">
    <property type="term" value="F:GPI-anchor transamidase activity"/>
    <property type="evidence" value="ECO:0007669"/>
    <property type="project" value="InterPro"/>
</dbReference>
<evidence type="ECO:0000256" key="7">
    <source>
        <dbReference type="SAM" id="MobiDB-lite"/>
    </source>
</evidence>
<dbReference type="Pfam" id="PF00271">
    <property type="entry name" value="Helicase_C"/>
    <property type="match status" value="1"/>
</dbReference>
<dbReference type="GO" id="GO:0006506">
    <property type="term" value="P:GPI anchor biosynthetic process"/>
    <property type="evidence" value="ECO:0007669"/>
    <property type="project" value="UniProtKB-UniPathway"/>
</dbReference>
<organism evidence="10">
    <name type="scientific">Candidozyma auris</name>
    <name type="common">Yeast</name>
    <name type="synonym">Candida auris</name>
    <dbReference type="NCBI Taxonomy" id="498019"/>
    <lineage>
        <taxon>Eukaryota</taxon>
        <taxon>Fungi</taxon>
        <taxon>Dikarya</taxon>
        <taxon>Ascomycota</taxon>
        <taxon>Saccharomycotina</taxon>
        <taxon>Pichiomycetes</taxon>
        <taxon>Metschnikowiaceae</taxon>
        <taxon>Candidozyma</taxon>
    </lineage>
</organism>
<keyword evidence="5" id="KW-0732">Signal</keyword>
<dbReference type="CDD" id="cd18032">
    <property type="entry name" value="DEXHc_RE_I_III_res"/>
    <property type="match status" value="1"/>
</dbReference>
<dbReference type="InterPro" id="IPR028361">
    <property type="entry name" value="GPI_transamidase"/>
</dbReference>
<dbReference type="InterPro" id="IPR001650">
    <property type="entry name" value="Helicase_C-like"/>
</dbReference>
<feature type="region of interest" description="Disordered" evidence="7">
    <location>
        <begin position="81"/>
        <end position="154"/>
    </location>
</feature>
<dbReference type="Gene3D" id="3.40.50.1460">
    <property type="match status" value="1"/>
</dbReference>
<name>A0A8F2W1H3_CANAR</name>
<evidence type="ECO:0000256" key="1">
    <source>
        <dbReference type="ARBA" id="ARBA00004687"/>
    </source>
</evidence>
<keyword evidence="6" id="KW-0347">Helicase</keyword>
<dbReference type="PIRSF" id="PIRSF019663">
    <property type="entry name" value="Legumain"/>
    <property type="match status" value="1"/>
</dbReference>
<evidence type="ECO:0000259" key="9">
    <source>
        <dbReference type="PROSITE" id="PS51194"/>
    </source>
</evidence>
<dbReference type="FunFam" id="3.40.50.1460:FF:000003">
    <property type="entry name" value="GPI-anchor transamidase"/>
    <property type="match status" value="1"/>
</dbReference>
<dbReference type="GO" id="GO:0006260">
    <property type="term" value="P:DNA replication"/>
    <property type="evidence" value="ECO:0007669"/>
    <property type="project" value="UniProtKB-KW"/>
</dbReference>
<sequence length="1739" mass="195632">MEVDEATRKWILSQFGPVDDETIKRLLSVKDIFNYSNEDLYIQWEAFVVTQENGELDVTAENIDRFQEWAQRTINSESTRKVASAKKTVEGRRKPMMRSTMELSSSPGAGIPSTPQLKKRKVDLASDPPLTSSPSHFATADNTMLSSSTMKPEDSSYESNTVLECLNPTIDVTESNDSAPRLSANFDPEKFKFRTMAMKLLESADVLDDQIDVFSQKFSAELKDKGIELGNPCMNSQSDIACCGRIVPDSPHYDAMLTQSLNDKSLYLETSRLGGIGQRIPLDLSNLTEFSFFPGQIVGLKGRNPTGRTFVVHEVLSLPELGSPVSNVAELQDFQRNSKGESLKIVIASGPFSNHHTLNFTKLENFVQHINNVVKPHVLILFGPLLDITNDAVAAGELEIPETPANQQPRNLDEFLKTKVSPILKKIDTRVQVILIPSLRDSASKHASYPQSAFDRRKLGLPKNFKCFPNPSTFSINEIVLGASNADIFKDLKDVYKSTVSPDKSKLFSNRFERIANHIFEQRRYYPFLPGFVKRQTLPKEKSERLIGLTDGSVAEDLLETQIGGASLEMPYMGLTELIDSLPDIMVIPSELKFFAKVIKGVIVINPGQFVRAHKDPSKEDGSYVVMGIAPPDIDGIGNVEQVEGSKDLFYNNVYSRAKVEIMRTPYSVGSEIKLRDYQETAVHKTLSALERGLKRPAIVLATGGGKTVVMSHLIPQLKSINTGDKVLVLAHKQELVRQAASTISKIIPGARIGIDMSTSKPDIHDKDIVVASVPTLVYKTRLDRYNPADFKAIILDECHHATAHSWMKILKHFQALDEDSKIYVIGFTATLERADGISLGQVFQEIVFERNLITMIRARELCDVRLSKINVDIDWSKLRTHLGDFVQKELAEVVNKDDINVTVTRGLMQLKKKHNLKSTLVFCVDIAHCKTLCGVLQRNGVKAQYVTGNTVAHERRAILEDFRRGEIEVLCNVLVFTEGTDIPNIDSLVLARPTQSKSLLIQMIGRGLRLHQDKSVCNVIDMVDATRHGFNTTATLLGIEKELQAKGIAEDEITSRMEELLDNAVLVNAAENEQKRLDEERQVFEVSQRLKHLGLKFETIEGFAELEKSKTDKPMNSQDINQALRNSKVTWARLGYSRWGVSVGRENFVINREEDQFVLSELTFVPLEVIFASKFKSDRFRLRPIRKSNNIKELILAADNILYGKVLRSGFKSRPVTTKQVNFIVSKLKAKAKTIYDKTPEDIASEVCRWRLGRASNLIFAAKISVNSLWVKWELAHMFGYSKDTEGRIKKMAKQIDKDSKLSENFIPRGPGSRVREAILEAERALGRIAETNACSIKDGDPEESKTSKAMRILQVCHIIIAALLSTAWASDSSDGSQIVTVDDAAKIIHTTTSTHTNNWAVLVSTSRFWFNYRHMANTLSLYRTVKRMGIPDSQIILMLADDIACNPRNAFPGTVFNNMDQAIDLYGDDVEVDYRGYEVTVENFIRLLTDRWDENHPRSKRLLTDENSNIFIYLTGHGGNEFLKFQDAEEIGSWDLAHAFQQMYSKKRYNEIFFMIDTCQANTMYEKIYSPNVLAVGSSRIDESSYSHHSDLDVGVAVIDRFTYYTLDFLEKIEKNSNVTMDKLFAEYTFENVHSNPGIRTDLFPRALNEVLLTDFFGNVQDVILDDVEQGILDYNRSIPITSSSKDDSSDSQVIEASFSDEDYHTKQLHHVSQREAKVITAVSIVALCLLWTFAKP</sequence>
<dbReference type="CDD" id="cd18799">
    <property type="entry name" value="SF2_C_EcoAI-like"/>
    <property type="match status" value="1"/>
</dbReference>
<evidence type="ECO:0000256" key="6">
    <source>
        <dbReference type="ARBA" id="ARBA00022806"/>
    </source>
</evidence>
<comment type="similarity">
    <text evidence="2">Belongs to the peptidase C13 family.</text>
</comment>
<dbReference type="InterPro" id="IPR007185">
    <property type="entry name" value="DNA_pol_a/d/e_bsu"/>
</dbReference>
<dbReference type="Pfam" id="PF04042">
    <property type="entry name" value="DNA_pol_E_B"/>
    <property type="match status" value="1"/>
</dbReference>
<dbReference type="PANTHER" id="PTHR48067:SF1">
    <property type="entry name" value="GPI-ANCHOR TRANSAMIDASE"/>
    <property type="match status" value="1"/>
</dbReference>
<evidence type="ECO:0000313" key="10">
    <source>
        <dbReference type="EMBL" id="QWW22081.1"/>
    </source>
</evidence>
<dbReference type="InterPro" id="IPR027417">
    <property type="entry name" value="P-loop_NTPase"/>
</dbReference>
<reference evidence="10" key="1">
    <citation type="submission" date="2021-06" db="EMBL/GenBank/DDBJ databases">
        <title>Candida auris outbreak in lebanese hospital.</title>
        <authorList>
            <person name="Finianos M."/>
        </authorList>
    </citation>
    <scope>NUCLEOTIDE SEQUENCE</scope>
    <source>
        <strain evidence="10">CA7LBN</strain>
    </source>
</reference>
<dbReference type="GO" id="GO:0042765">
    <property type="term" value="C:GPI-anchor transamidase complex"/>
    <property type="evidence" value="ECO:0007669"/>
    <property type="project" value="InterPro"/>
</dbReference>
<evidence type="ECO:0000256" key="3">
    <source>
        <dbReference type="ARBA" id="ARBA00022502"/>
    </source>
</evidence>
<dbReference type="GO" id="GO:0004386">
    <property type="term" value="F:helicase activity"/>
    <property type="evidence" value="ECO:0007669"/>
    <property type="project" value="UniProtKB-KW"/>
</dbReference>
<proteinExistence type="inferred from homology"/>
<dbReference type="GO" id="GO:0006508">
    <property type="term" value="P:proteolysis"/>
    <property type="evidence" value="ECO:0007669"/>
    <property type="project" value="InterPro"/>
</dbReference>
<keyword evidence="4" id="KW-0235">DNA replication</keyword>
<feature type="compositionally biased region" description="Polar residues" evidence="7">
    <location>
        <begin position="129"/>
        <end position="150"/>
    </location>
</feature>
<dbReference type="EMBL" id="CP076749">
    <property type="protein sequence ID" value="QWW22081.1"/>
    <property type="molecule type" value="Genomic_DNA"/>
</dbReference>
<dbReference type="PIRSF" id="PIRSF500138">
    <property type="entry name" value="GPI8"/>
    <property type="match status" value="1"/>
</dbReference>